<comment type="caution">
    <text evidence="1">The sequence shown here is derived from an EMBL/GenBank/DDBJ whole genome shotgun (WGS) entry which is preliminary data.</text>
</comment>
<reference evidence="1" key="1">
    <citation type="submission" date="2021-01" db="EMBL/GenBank/DDBJ databases">
        <title>Whole genome shotgun sequence of Actinoplanes capillaceus NBRC 16408.</title>
        <authorList>
            <person name="Komaki H."/>
            <person name="Tamura T."/>
        </authorList>
    </citation>
    <scope>NUCLEOTIDE SEQUENCE [LARGE SCALE GENOMIC DNA]</scope>
    <source>
        <strain evidence="1">NBRC 16408</strain>
    </source>
</reference>
<evidence type="ECO:0000313" key="1">
    <source>
        <dbReference type="EMBL" id="GID47811.1"/>
    </source>
</evidence>
<dbReference type="EMBL" id="BOMF01000096">
    <property type="protein sequence ID" value="GID47811.1"/>
    <property type="molecule type" value="Genomic_DNA"/>
</dbReference>
<gene>
    <name evidence="1" type="ORF">Aca07nite_50860</name>
</gene>
<accession>A0ABQ3WNI9</accession>
<organism evidence="1">
    <name type="scientific">Actinoplanes campanulatus</name>
    <dbReference type="NCBI Taxonomy" id="113559"/>
    <lineage>
        <taxon>Bacteria</taxon>
        <taxon>Bacillati</taxon>
        <taxon>Actinomycetota</taxon>
        <taxon>Actinomycetes</taxon>
        <taxon>Micromonosporales</taxon>
        <taxon>Micromonosporaceae</taxon>
        <taxon>Actinoplanes</taxon>
    </lineage>
</organism>
<name>A0ABQ3WNI9_9ACTN</name>
<dbReference type="RefSeq" id="WP_204297925.1">
    <property type="nucleotide sequence ID" value="NZ_BAAAGQ010000023.1"/>
</dbReference>
<proteinExistence type="predicted"/>
<sequence>MTAGGFGYVTYGTECDPGELVRFLDHAMTANDLAMLDGMVGASRVLSDPATAQMPLMAGTMR</sequence>
<protein>
    <submittedName>
        <fullName evidence="1">Uncharacterized protein</fullName>
    </submittedName>
</protein>